<evidence type="ECO:0000313" key="6">
    <source>
        <dbReference type="Proteomes" id="UP000265020"/>
    </source>
</evidence>
<dbReference type="Proteomes" id="UP000265020">
    <property type="component" value="Unassembled WGS sequence"/>
</dbReference>
<dbReference type="Gene3D" id="3.40.50.720">
    <property type="entry name" value="NAD(P)-binding Rossmann-like Domain"/>
    <property type="match status" value="1"/>
</dbReference>
<dbReference type="PANTHER" id="PTHR44889">
    <property type="entry name" value="INACTIVE HYDROXYSTEROID DEHYDROGENASE-LIKE PROTEIN 1"/>
    <property type="match status" value="1"/>
</dbReference>
<keyword evidence="2" id="KW-0521">NADP</keyword>
<comment type="similarity">
    <text evidence="4">Belongs to the short-chain dehydrogenases/reductases (SDR) family. 17-beta-HSD 3 subfamily.</text>
</comment>
<keyword evidence="3" id="KW-0496">Mitochondrion</keyword>
<dbReference type="InterPro" id="IPR036291">
    <property type="entry name" value="NAD(P)-bd_dom_sf"/>
</dbReference>
<dbReference type="SUPFAM" id="SSF51735">
    <property type="entry name" value="NAD(P)-binding Rossmann-fold domains"/>
    <property type="match status" value="1"/>
</dbReference>
<dbReference type="GO" id="GO:0005739">
    <property type="term" value="C:mitochondrion"/>
    <property type="evidence" value="ECO:0007669"/>
    <property type="project" value="UniProtKB-SubCell"/>
</dbReference>
<organism evidence="5 6">
    <name type="scientific">Cyprinodon variegatus</name>
    <name type="common">Sheepshead minnow</name>
    <dbReference type="NCBI Taxonomy" id="28743"/>
    <lineage>
        <taxon>Eukaryota</taxon>
        <taxon>Metazoa</taxon>
        <taxon>Chordata</taxon>
        <taxon>Craniata</taxon>
        <taxon>Vertebrata</taxon>
        <taxon>Euteleostomi</taxon>
        <taxon>Actinopterygii</taxon>
        <taxon>Neopterygii</taxon>
        <taxon>Teleostei</taxon>
        <taxon>Neoteleostei</taxon>
        <taxon>Acanthomorphata</taxon>
        <taxon>Ovalentaria</taxon>
        <taxon>Atherinomorphae</taxon>
        <taxon>Cyprinodontiformes</taxon>
        <taxon>Cyprinodontidae</taxon>
        <taxon>Cyprinodon</taxon>
    </lineage>
</organism>
<dbReference type="Pfam" id="PF00106">
    <property type="entry name" value="adh_short"/>
    <property type="match status" value="1"/>
</dbReference>
<dbReference type="InterPro" id="IPR002347">
    <property type="entry name" value="SDR_fam"/>
</dbReference>
<reference evidence="5" key="2">
    <citation type="submission" date="2025-09" db="UniProtKB">
        <authorList>
            <consortium name="Ensembl"/>
        </authorList>
    </citation>
    <scope>IDENTIFICATION</scope>
</reference>
<dbReference type="OMA" id="QYGLMKC"/>
<dbReference type="PANTHER" id="PTHR44889:SF1">
    <property type="entry name" value="INACTIVE HYDROXYSTEROID DEHYDROGENASE-LIKE PROTEIN 1"/>
    <property type="match status" value="1"/>
</dbReference>
<protein>
    <submittedName>
        <fullName evidence="5">Hydroxysteroid dehydrogenase like 1</fullName>
    </submittedName>
</protein>
<dbReference type="Ensembl" id="ENSCVAT00000028194.1">
    <property type="protein sequence ID" value="ENSCVAP00000032413.1"/>
    <property type="gene ID" value="ENSCVAG00000022449.1"/>
</dbReference>
<dbReference type="AlphaFoldDB" id="A0A3Q2EIH9"/>
<evidence type="ECO:0000256" key="4">
    <source>
        <dbReference type="ARBA" id="ARBA00038261"/>
    </source>
</evidence>
<name>A0A3Q2EIH9_CYPVA</name>
<dbReference type="STRING" id="28743.ENSCVAP00000032413"/>
<dbReference type="InterPro" id="IPR052149">
    <property type="entry name" value="17-beta-HSD3-like"/>
</dbReference>
<keyword evidence="6" id="KW-1185">Reference proteome</keyword>
<evidence type="ECO:0000256" key="2">
    <source>
        <dbReference type="ARBA" id="ARBA00022857"/>
    </source>
</evidence>
<accession>A0A3Q2EIH9</accession>
<reference evidence="5" key="1">
    <citation type="submission" date="2025-08" db="UniProtKB">
        <authorList>
            <consortium name="Ensembl"/>
        </authorList>
    </citation>
    <scope>IDENTIFICATION</scope>
</reference>
<evidence type="ECO:0000256" key="1">
    <source>
        <dbReference type="ARBA" id="ARBA00004173"/>
    </source>
</evidence>
<comment type="subcellular location">
    <subcellularLocation>
        <location evidence="1">Mitochondrion</location>
    </subcellularLocation>
</comment>
<dbReference type="GeneTree" id="ENSGT00940000160053"/>
<dbReference type="CDD" id="cd05356">
    <property type="entry name" value="17beta-HSD1_like_SDR_c"/>
    <property type="match status" value="1"/>
</dbReference>
<evidence type="ECO:0000313" key="5">
    <source>
        <dbReference type="Ensembl" id="ENSCVAP00000032413.1"/>
    </source>
</evidence>
<evidence type="ECO:0000256" key="3">
    <source>
        <dbReference type="ARBA" id="ARBA00023128"/>
    </source>
</evidence>
<proteinExistence type="inferred from homology"/>
<sequence length="319" mass="35006">MAAVDSFHLLYRDISRSCSSHFEALALIGALYTASKAVVLLRDCCMVVRVHFLPRMLPSRGKLTQRYGEWAVIYGASEPVAHAYAEQLAQNGVSIIFITEDGSTVRDAVAFLSQTYGVETSVVTASFSLGQAPIKPLLEALSGKDIGFLVNCVEEISASPKSLLEIPEQGVLDQVNRNVTAATLVARLVLPGMVERGRGAVVNISSGTCCRPLPGRVPLTAFAGYLDHFSRALRFEYSNKGIFVQSLIPFRDQSSSSREGLFAPSPGIYARHAISTLGVSNRTTGYWPHTLQVSNMFLSEFLFLMFEWIWILASRMFLI</sequence>